<evidence type="ECO:0000259" key="3">
    <source>
        <dbReference type="Pfam" id="PF00472"/>
    </source>
</evidence>
<dbReference type="STRING" id="1386089.N865_04210"/>
<gene>
    <name evidence="4" type="ORF">N865_04210</name>
</gene>
<comment type="similarity">
    <text evidence="1">Belongs to the prokaryotic/mitochondrial release factor family.</text>
</comment>
<dbReference type="Proteomes" id="UP000019489">
    <property type="component" value="Unassembled WGS sequence"/>
</dbReference>
<dbReference type="NCBIfam" id="NF006718">
    <property type="entry name" value="PRK09256.1"/>
    <property type="match status" value="1"/>
</dbReference>
<protein>
    <submittedName>
        <fullName evidence="4">Peptide chain release factor 1</fullName>
    </submittedName>
</protein>
<dbReference type="InterPro" id="IPR000352">
    <property type="entry name" value="Pep_chain_release_fac_I"/>
</dbReference>
<evidence type="ECO:0000313" key="4">
    <source>
        <dbReference type="EMBL" id="EWT02640.1"/>
    </source>
</evidence>
<dbReference type="GO" id="GO:0004045">
    <property type="term" value="F:peptidyl-tRNA hydrolase activity"/>
    <property type="evidence" value="ECO:0007669"/>
    <property type="project" value="TreeGrafter"/>
</dbReference>
<evidence type="ECO:0000313" key="5">
    <source>
        <dbReference type="Proteomes" id="UP000019489"/>
    </source>
</evidence>
<dbReference type="GO" id="GO:0043022">
    <property type="term" value="F:ribosome binding"/>
    <property type="evidence" value="ECO:0007669"/>
    <property type="project" value="TreeGrafter"/>
</dbReference>
<evidence type="ECO:0000256" key="2">
    <source>
        <dbReference type="SAM" id="MobiDB-lite"/>
    </source>
</evidence>
<reference evidence="4 5" key="1">
    <citation type="submission" date="2013-08" db="EMBL/GenBank/DDBJ databases">
        <title>Intrasporangium oryzae NRRL B-24470.</title>
        <authorList>
            <person name="Liu H."/>
            <person name="Wang G."/>
        </authorList>
    </citation>
    <scope>NUCLEOTIDE SEQUENCE [LARGE SCALE GENOMIC DNA]</scope>
    <source>
        <strain evidence="4 5">NRRL B-24470</strain>
    </source>
</reference>
<name>W9G9C2_9MICO</name>
<dbReference type="OrthoDB" id="9815709at2"/>
<dbReference type="RefSeq" id="WP_034802221.1">
    <property type="nucleotide sequence ID" value="NZ_AWSA01000008.1"/>
</dbReference>
<dbReference type="Gene3D" id="3.30.160.20">
    <property type="match status" value="1"/>
</dbReference>
<comment type="caution">
    <text evidence="4">The sequence shown here is derived from an EMBL/GenBank/DDBJ whole genome shotgun (WGS) entry which is preliminary data.</text>
</comment>
<dbReference type="GO" id="GO:0072344">
    <property type="term" value="P:rescue of stalled ribosome"/>
    <property type="evidence" value="ECO:0007669"/>
    <property type="project" value="TreeGrafter"/>
</dbReference>
<dbReference type="InterPro" id="IPR045853">
    <property type="entry name" value="Pep_chain_release_fac_I_sf"/>
</dbReference>
<dbReference type="Pfam" id="PF00472">
    <property type="entry name" value="RF-1"/>
    <property type="match status" value="1"/>
</dbReference>
<organism evidence="4 5">
    <name type="scientific">Intrasporangium oryzae NRRL B-24470</name>
    <dbReference type="NCBI Taxonomy" id="1386089"/>
    <lineage>
        <taxon>Bacteria</taxon>
        <taxon>Bacillati</taxon>
        <taxon>Actinomycetota</taxon>
        <taxon>Actinomycetes</taxon>
        <taxon>Micrococcales</taxon>
        <taxon>Intrasporangiaceae</taxon>
        <taxon>Intrasporangium</taxon>
    </lineage>
</organism>
<dbReference type="GO" id="GO:0003747">
    <property type="term" value="F:translation release factor activity"/>
    <property type="evidence" value="ECO:0007669"/>
    <property type="project" value="InterPro"/>
</dbReference>
<dbReference type="PATRIC" id="fig|1386089.3.peg.975"/>
<proteinExistence type="inferred from homology"/>
<keyword evidence="5" id="KW-1185">Reference proteome</keyword>
<dbReference type="PANTHER" id="PTHR47814">
    <property type="entry name" value="PEPTIDYL-TRNA HYDROLASE ARFB"/>
    <property type="match status" value="1"/>
</dbReference>
<evidence type="ECO:0000256" key="1">
    <source>
        <dbReference type="ARBA" id="ARBA00010835"/>
    </source>
</evidence>
<dbReference type="AlphaFoldDB" id="W9G9C2"/>
<accession>W9G9C2</accession>
<feature type="region of interest" description="Disordered" evidence="2">
    <location>
        <begin position="107"/>
        <end position="151"/>
    </location>
</feature>
<dbReference type="EMBL" id="AWSA01000008">
    <property type="protein sequence ID" value="EWT02640.1"/>
    <property type="molecule type" value="Genomic_DNA"/>
</dbReference>
<sequence>MGEPGRDLVVAPGPGLRRGLVIPAAELVERFSRSSGPGGQGVNTTDSRVELLFEPASSSALSEAQRDRLAEAWAGRLIAGRISIVASEHRAQLRNRAAARERLAALLREGLAPPPPARRATKPTRGSQSRRIEAKKRRGQVKAGRGRVTDD</sequence>
<dbReference type="SUPFAM" id="SSF75620">
    <property type="entry name" value="Release factor"/>
    <property type="match status" value="1"/>
</dbReference>
<dbReference type="eggNOG" id="COG0216">
    <property type="taxonomic scope" value="Bacteria"/>
</dbReference>
<dbReference type="PANTHER" id="PTHR47814:SF1">
    <property type="entry name" value="PEPTIDYL-TRNA HYDROLASE ARFB"/>
    <property type="match status" value="1"/>
</dbReference>
<feature type="domain" description="Prokaryotic-type class I peptide chain release factors" evidence="3">
    <location>
        <begin position="21"/>
        <end position="150"/>
    </location>
</feature>